<evidence type="ECO:0000313" key="2">
    <source>
        <dbReference type="EMBL" id="THC98359.1"/>
    </source>
</evidence>
<evidence type="ECO:0008006" key="4">
    <source>
        <dbReference type="Google" id="ProtNLM"/>
    </source>
</evidence>
<keyword evidence="3" id="KW-1185">Reference proteome</keyword>
<evidence type="ECO:0000256" key="1">
    <source>
        <dbReference type="SAM" id="SignalP"/>
    </source>
</evidence>
<reference evidence="2 3" key="1">
    <citation type="submission" date="2019-03" db="EMBL/GenBank/DDBJ databases">
        <title>The genome sequence of a newly discovered highly antifungal drug resistant Aspergillus species, Aspergillus tanneri NIH 1004.</title>
        <authorList>
            <person name="Mounaud S."/>
            <person name="Singh I."/>
            <person name="Joardar V."/>
            <person name="Pakala S."/>
            <person name="Pakala S."/>
            <person name="Venepally P."/>
            <person name="Hoover J."/>
            <person name="Nierman W."/>
            <person name="Chung J."/>
            <person name="Losada L."/>
        </authorList>
    </citation>
    <scope>NUCLEOTIDE SEQUENCE [LARGE SCALE GENOMIC DNA]</scope>
    <source>
        <strain evidence="2 3">NIH1004</strain>
    </source>
</reference>
<dbReference type="VEuPathDB" id="FungiDB:EYZ11_002140"/>
<evidence type="ECO:0000313" key="3">
    <source>
        <dbReference type="Proteomes" id="UP000308092"/>
    </source>
</evidence>
<dbReference type="Proteomes" id="UP000308092">
    <property type="component" value="Unassembled WGS sequence"/>
</dbReference>
<accession>A0A4S3JRF7</accession>
<feature type="chain" id="PRO_5020334327" description="Heme haloperoxidase family profile domain-containing protein" evidence="1">
    <location>
        <begin position="30"/>
        <end position="270"/>
    </location>
</feature>
<dbReference type="EMBL" id="SOSA01000046">
    <property type="protein sequence ID" value="THC98359.1"/>
    <property type="molecule type" value="Genomic_DNA"/>
</dbReference>
<comment type="caution">
    <text evidence="2">The sequence shown here is derived from an EMBL/GenBank/DDBJ whole genome shotgun (WGS) entry which is preliminary data.</text>
</comment>
<sequence length="270" mass="29387">MAVLFGRGSIFRPYLTLLLWTIIVHSGLAQLCSFWDGGCVDPLAQTAISFDFPPLFLDNINLYYAFDANSRGKGHEPMTKASFWLGYAARRIDNSIIDKNRTLEIAMRVGNLTGSPSGDNNGCDGVWGPQCSNNLKSLLKGAIYDLSAKGDYYSRPLDTVISQMRINPPTLDSCPPPFFDIQAFPVQPFGQETDADLSATLKTSGSSDSPWKTWFIDNMTSSQQAEQVAVAIVSRGPSYNSPPPHSKNDIQIELACVQAPSSGSSSSQDT</sequence>
<name>A0A4S3JRF7_9EURO</name>
<protein>
    <recommendedName>
        <fullName evidence="4">Heme haloperoxidase family profile domain-containing protein</fullName>
    </recommendedName>
</protein>
<proteinExistence type="predicted"/>
<keyword evidence="1" id="KW-0732">Signal</keyword>
<dbReference type="AlphaFoldDB" id="A0A4S3JRF7"/>
<organism evidence="2 3">
    <name type="scientific">Aspergillus tanneri</name>
    <dbReference type="NCBI Taxonomy" id="1220188"/>
    <lineage>
        <taxon>Eukaryota</taxon>
        <taxon>Fungi</taxon>
        <taxon>Dikarya</taxon>
        <taxon>Ascomycota</taxon>
        <taxon>Pezizomycotina</taxon>
        <taxon>Eurotiomycetes</taxon>
        <taxon>Eurotiomycetidae</taxon>
        <taxon>Eurotiales</taxon>
        <taxon>Aspergillaceae</taxon>
        <taxon>Aspergillus</taxon>
        <taxon>Aspergillus subgen. Circumdati</taxon>
    </lineage>
</organism>
<gene>
    <name evidence="2" type="ORF">EYZ11_002140</name>
</gene>
<feature type="signal peptide" evidence="1">
    <location>
        <begin position="1"/>
        <end position="29"/>
    </location>
</feature>